<reference evidence="1" key="2">
    <citation type="submission" date="2025-09" db="UniProtKB">
        <authorList>
            <consortium name="EnsemblPlants"/>
        </authorList>
    </citation>
    <scope>IDENTIFICATION</scope>
</reference>
<reference evidence="1" key="1">
    <citation type="submission" date="2021-05" db="EMBL/GenBank/DDBJ databases">
        <authorList>
            <person name="Scholz U."/>
            <person name="Mascher M."/>
            <person name="Fiebig A."/>
        </authorList>
    </citation>
    <scope>NUCLEOTIDE SEQUENCE [LARGE SCALE GENOMIC DNA]</scope>
</reference>
<dbReference type="EnsemblPlants" id="AVESA.00010b.r2.4CG1263750.1">
    <property type="protein sequence ID" value="AVESA.00010b.r2.4CG1263750.1.CDS"/>
    <property type="gene ID" value="AVESA.00010b.r2.4CG1263750"/>
</dbReference>
<evidence type="ECO:0000313" key="2">
    <source>
        <dbReference type="Proteomes" id="UP001732700"/>
    </source>
</evidence>
<name>A0ACD5WN87_AVESA</name>
<sequence length="485" mass="55677">MSQLGMEPHCPPEARHEDRLSALPDDIILSILLRLDTAIATRTSVLSKRWRNLPWLLPELNLCVRDFLRSSLMLPIDAHQMDQAMACLTKATRSFLDDPSKKSSVTRLRLQLCVTGDYSHEIGPLVRDAIDSGVVKELDLSIVDEKEPCDCEHEDRLQQAQAIDGFFTAYPCVFRCLTTLLLHNVWFSNWDMHHLLFDCCKQLQHLSLDHCDVGGSVWQINAPNSKLRILEVCMSYLVTVEVLCLPKLERIHYDEWFYFESPLRFGSAPSLKELALLCGATLDHQEFSLSEVLRGTSNIHTLTLNFQGERLWIQPEGKQLCPAFDKLRKLSIWGIFVEFDLLWTINLLEAAPSVEIFSVQVWNHACLGDDEDIRAEIYGAQRTEPQWSTSKFTSSKPWRLKELEIVGFRPLEQQFLFVRSVMQRGPNLKAVLLKEHDKPCQDCDAMSRPHPPPRGGFYPRDKDEQETVVKRLRDGVCSSARFIFL</sequence>
<accession>A0ACD5WN87</accession>
<evidence type="ECO:0000313" key="1">
    <source>
        <dbReference type="EnsemblPlants" id="AVESA.00010b.r2.4CG1263750.1.CDS"/>
    </source>
</evidence>
<proteinExistence type="predicted"/>
<keyword evidence="2" id="KW-1185">Reference proteome</keyword>
<organism evidence="1 2">
    <name type="scientific">Avena sativa</name>
    <name type="common">Oat</name>
    <dbReference type="NCBI Taxonomy" id="4498"/>
    <lineage>
        <taxon>Eukaryota</taxon>
        <taxon>Viridiplantae</taxon>
        <taxon>Streptophyta</taxon>
        <taxon>Embryophyta</taxon>
        <taxon>Tracheophyta</taxon>
        <taxon>Spermatophyta</taxon>
        <taxon>Magnoliopsida</taxon>
        <taxon>Liliopsida</taxon>
        <taxon>Poales</taxon>
        <taxon>Poaceae</taxon>
        <taxon>BOP clade</taxon>
        <taxon>Pooideae</taxon>
        <taxon>Poodae</taxon>
        <taxon>Poeae</taxon>
        <taxon>Poeae Chloroplast Group 1 (Aveneae type)</taxon>
        <taxon>Aveninae</taxon>
        <taxon>Avena</taxon>
    </lineage>
</organism>
<protein>
    <submittedName>
        <fullName evidence="1">Uncharacterized protein</fullName>
    </submittedName>
</protein>
<dbReference type="Proteomes" id="UP001732700">
    <property type="component" value="Chromosome 4C"/>
</dbReference>